<dbReference type="InterPro" id="IPR050873">
    <property type="entry name" value="V-ATPase_V0D/AC39_subunit"/>
</dbReference>
<evidence type="ECO:0000256" key="1">
    <source>
        <dbReference type="ARBA" id="ARBA00006709"/>
    </source>
</evidence>
<dbReference type="OrthoDB" id="5757004at2"/>
<dbReference type="SUPFAM" id="SSF103486">
    <property type="entry name" value="V-type ATP synthase subunit C"/>
    <property type="match status" value="1"/>
</dbReference>
<name>A0A1H2SU60_THIRO</name>
<dbReference type="InterPro" id="IPR002843">
    <property type="entry name" value="ATPase_V0-cplx_csu/dsu"/>
</dbReference>
<keyword evidence="5" id="KW-1185">Reference proteome</keyword>
<organism evidence="4 5">
    <name type="scientific">Thiocapsa roseopersicina</name>
    <dbReference type="NCBI Taxonomy" id="1058"/>
    <lineage>
        <taxon>Bacteria</taxon>
        <taxon>Pseudomonadati</taxon>
        <taxon>Pseudomonadota</taxon>
        <taxon>Gammaproteobacteria</taxon>
        <taxon>Chromatiales</taxon>
        <taxon>Chromatiaceae</taxon>
        <taxon>Thiocapsa</taxon>
    </lineage>
</organism>
<sequence length="356" mass="40280">MTIIADHAYLNTRVSVMATQLFEPSGIAALSHLPLATLAERFGLAAILDEQQSTRARSRAVEQSLIQVLLGELLILVRPMNTAERALVLDWGRKYALFNLKTLIRGKLYDLDQKEIQDNLYVLPEHMRLSEEVSTELFRAENVLELLRQLEAGAHRTLARQAREVYEQQREPFALEAAIDQRYYAGLLRQVMAFSDANLNPLKRLMGAELDRINLMWLLRFRFSYQLSASETFYHLVPSMRLLTRERLLHLVNVETFEGVVATLPTPLDRLLAGSKNIVDVQKRIGAYAAQEAHWVLHRTQSGVARALAYLMLRERDLLLLFALAQGQILNLPSAAIEIAVELSEPGCPWAGSRAA</sequence>
<keyword evidence="3" id="KW-0406">Ion transport</keyword>
<evidence type="ECO:0000313" key="5">
    <source>
        <dbReference type="Proteomes" id="UP000198816"/>
    </source>
</evidence>
<dbReference type="PANTHER" id="PTHR38682">
    <property type="entry name" value="V-TYPE ATP SYNTHASE SUBUNIT C"/>
    <property type="match status" value="1"/>
</dbReference>
<gene>
    <name evidence="4" type="ORF">SAMN05421783_103152</name>
</gene>
<dbReference type="EMBL" id="FNNZ01000003">
    <property type="protein sequence ID" value="SDW35213.1"/>
    <property type="molecule type" value="Genomic_DNA"/>
</dbReference>
<evidence type="ECO:0000256" key="3">
    <source>
        <dbReference type="ARBA" id="ARBA00023065"/>
    </source>
</evidence>
<comment type="similarity">
    <text evidence="1">Belongs to the V-ATPase V0D/AC39 subunit family.</text>
</comment>
<dbReference type="RefSeq" id="WP_093028711.1">
    <property type="nucleotide sequence ID" value="NZ_FNNZ01000003.1"/>
</dbReference>
<evidence type="ECO:0000313" key="4">
    <source>
        <dbReference type="EMBL" id="SDW35213.1"/>
    </source>
</evidence>
<dbReference type="Gene3D" id="1.20.1690.10">
    <property type="entry name" value="V-type ATP synthase subunit C domain"/>
    <property type="match status" value="2"/>
</dbReference>
<dbReference type="GO" id="GO:0046961">
    <property type="term" value="F:proton-transporting ATPase activity, rotational mechanism"/>
    <property type="evidence" value="ECO:0007669"/>
    <property type="project" value="InterPro"/>
</dbReference>
<dbReference type="InterPro" id="IPR035067">
    <property type="entry name" value="V-type_ATPase_csu/dsu"/>
</dbReference>
<dbReference type="PANTHER" id="PTHR38682:SF1">
    <property type="entry name" value="V-TYPE ATP SYNTHASE SUBUNIT C"/>
    <property type="match status" value="1"/>
</dbReference>
<dbReference type="Pfam" id="PF01992">
    <property type="entry name" value="vATP-synt_AC39"/>
    <property type="match status" value="1"/>
</dbReference>
<dbReference type="InterPro" id="IPR044911">
    <property type="entry name" value="V-type_ATPase_csu/dsu_dom_3"/>
</dbReference>
<dbReference type="Gene3D" id="1.10.132.50">
    <property type="entry name" value="ATP synthase (C/AC39) subunit, domain 3"/>
    <property type="match status" value="1"/>
</dbReference>
<reference evidence="5" key="1">
    <citation type="submission" date="2016-10" db="EMBL/GenBank/DDBJ databases">
        <authorList>
            <person name="Varghese N."/>
            <person name="Submissions S."/>
        </authorList>
    </citation>
    <scope>NUCLEOTIDE SEQUENCE [LARGE SCALE GENOMIC DNA]</scope>
    <source>
        <strain evidence="5">DSM 217</strain>
    </source>
</reference>
<protein>
    <submittedName>
        <fullName evidence="4">V/A-type H+-transporting ATPase subunit C</fullName>
    </submittedName>
</protein>
<dbReference type="InterPro" id="IPR036079">
    <property type="entry name" value="ATPase_csu/dsu_sf"/>
</dbReference>
<accession>A0A1H2SU60</accession>
<keyword evidence="2" id="KW-0813">Transport</keyword>
<dbReference type="STRING" id="1058.SAMN05421783_103152"/>
<dbReference type="Proteomes" id="UP000198816">
    <property type="component" value="Unassembled WGS sequence"/>
</dbReference>
<evidence type="ECO:0000256" key="2">
    <source>
        <dbReference type="ARBA" id="ARBA00022448"/>
    </source>
</evidence>
<proteinExistence type="inferred from homology"/>
<dbReference type="AlphaFoldDB" id="A0A1H2SU60"/>